<comment type="caution">
    <text evidence="2">The sequence shown here is derived from an EMBL/GenBank/DDBJ whole genome shotgun (WGS) entry which is preliminary data.</text>
</comment>
<feature type="transmembrane region" description="Helical" evidence="1">
    <location>
        <begin position="85"/>
        <end position="107"/>
    </location>
</feature>
<accession>A0A9Q4B3U9</accession>
<evidence type="ECO:0008006" key="4">
    <source>
        <dbReference type="Google" id="ProtNLM"/>
    </source>
</evidence>
<evidence type="ECO:0000256" key="1">
    <source>
        <dbReference type="SAM" id="Phobius"/>
    </source>
</evidence>
<dbReference type="EMBL" id="JABXYM010000001">
    <property type="protein sequence ID" value="MCR6097512.1"/>
    <property type="molecule type" value="Genomic_DNA"/>
</dbReference>
<feature type="transmembrane region" description="Helical" evidence="1">
    <location>
        <begin position="162"/>
        <end position="183"/>
    </location>
</feature>
<sequence length="208" mass="23861">MPLLRSELTGNLLRAILYIFLIILSVRGLFSFVLIMSPSTHLPVSFRNAVDILNVAYLMFVILVPIMYIIWMYKLHNDIRTINDSYPVSAGTALLHLLIPIFNLYGIAKVHYTLAKNLGQNSLTSHLQKPIVCCLILWYIFHFLTSFITLSNDTLLYGSEILLIHDISVLLMHVFILLGYRYMSKGLYTLFDSSKETEQEQDTVQISQ</sequence>
<reference evidence="2" key="1">
    <citation type="submission" date="2020-06" db="EMBL/GenBank/DDBJ databases">
        <title>Insight into the genomes of haloalkaliphilic bacilli from Kenyan soda lakes.</title>
        <authorList>
            <person name="Mwirichia R."/>
            <person name="Villamizar G.C."/>
            <person name="Poehlein A."/>
            <person name="Mugweru J."/>
            <person name="Kipnyargis A."/>
            <person name="Kiplimo D."/>
            <person name="Orwa P."/>
            <person name="Daniel R."/>
        </authorList>
    </citation>
    <scope>NUCLEOTIDE SEQUENCE</scope>
    <source>
        <strain evidence="2">B1096_S55</strain>
    </source>
</reference>
<keyword evidence="1" id="KW-0472">Membrane</keyword>
<feature type="transmembrane region" description="Helical" evidence="1">
    <location>
        <begin position="12"/>
        <end position="35"/>
    </location>
</feature>
<feature type="transmembrane region" description="Helical" evidence="1">
    <location>
        <begin position="127"/>
        <end position="150"/>
    </location>
</feature>
<dbReference type="Proteomes" id="UP001057753">
    <property type="component" value="Unassembled WGS sequence"/>
</dbReference>
<feature type="transmembrane region" description="Helical" evidence="1">
    <location>
        <begin position="55"/>
        <end position="73"/>
    </location>
</feature>
<keyword evidence="1" id="KW-0812">Transmembrane</keyword>
<name>A0A9Q4B3U9_SALAG</name>
<dbReference type="AlphaFoldDB" id="A0A9Q4B3U9"/>
<keyword evidence="1" id="KW-1133">Transmembrane helix</keyword>
<gene>
    <name evidence="2" type="ORF">HXA33_13255</name>
</gene>
<dbReference type="RefSeq" id="WP_257821904.1">
    <property type="nucleotide sequence ID" value="NZ_JABXYM010000001.1"/>
</dbReference>
<proteinExistence type="predicted"/>
<evidence type="ECO:0000313" key="3">
    <source>
        <dbReference type="Proteomes" id="UP001057753"/>
    </source>
</evidence>
<organism evidence="2 3">
    <name type="scientific">Salipaludibacillus agaradhaerens</name>
    <name type="common">Bacillus agaradhaerens</name>
    <dbReference type="NCBI Taxonomy" id="76935"/>
    <lineage>
        <taxon>Bacteria</taxon>
        <taxon>Bacillati</taxon>
        <taxon>Bacillota</taxon>
        <taxon>Bacilli</taxon>
        <taxon>Bacillales</taxon>
        <taxon>Bacillaceae</taxon>
    </lineage>
</organism>
<keyword evidence="3" id="KW-1185">Reference proteome</keyword>
<protein>
    <recommendedName>
        <fullName evidence="4">DUF4328 domain-containing protein</fullName>
    </recommendedName>
</protein>
<evidence type="ECO:0000313" key="2">
    <source>
        <dbReference type="EMBL" id="MCR6097512.1"/>
    </source>
</evidence>